<feature type="compositionally biased region" description="Low complexity" evidence="1">
    <location>
        <begin position="254"/>
        <end position="282"/>
    </location>
</feature>
<evidence type="ECO:0000256" key="1">
    <source>
        <dbReference type="SAM" id="MobiDB-lite"/>
    </source>
</evidence>
<name>A0AAD7ADJ2_9AGAR</name>
<feature type="compositionally biased region" description="Low complexity" evidence="1">
    <location>
        <begin position="118"/>
        <end position="148"/>
    </location>
</feature>
<feature type="region of interest" description="Disordered" evidence="1">
    <location>
        <begin position="226"/>
        <end position="297"/>
    </location>
</feature>
<gene>
    <name evidence="2" type="ORF">DFH08DRAFT_933550</name>
</gene>
<evidence type="ECO:0000313" key="2">
    <source>
        <dbReference type="EMBL" id="KAJ7355733.1"/>
    </source>
</evidence>
<keyword evidence="3" id="KW-1185">Reference proteome</keyword>
<reference evidence="2" key="1">
    <citation type="submission" date="2023-03" db="EMBL/GenBank/DDBJ databases">
        <title>Massive genome expansion in bonnet fungi (Mycena s.s.) driven by repeated elements and novel gene families across ecological guilds.</title>
        <authorList>
            <consortium name="Lawrence Berkeley National Laboratory"/>
            <person name="Harder C.B."/>
            <person name="Miyauchi S."/>
            <person name="Viragh M."/>
            <person name="Kuo A."/>
            <person name="Thoen E."/>
            <person name="Andreopoulos B."/>
            <person name="Lu D."/>
            <person name="Skrede I."/>
            <person name="Drula E."/>
            <person name="Henrissat B."/>
            <person name="Morin E."/>
            <person name="Kohler A."/>
            <person name="Barry K."/>
            <person name="LaButti K."/>
            <person name="Morin E."/>
            <person name="Salamov A."/>
            <person name="Lipzen A."/>
            <person name="Mereny Z."/>
            <person name="Hegedus B."/>
            <person name="Baldrian P."/>
            <person name="Stursova M."/>
            <person name="Weitz H."/>
            <person name="Taylor A."/>
            <person name="Grigoriev I.V."/>
            <person name="Nagy L.G."/>
            <person name="Martin F."/>
            <person name="Kauserud H."/>
        </authorList>
    </citation>
    <scope>NUCLEOTIDE SEQUENCE</scope>
    <source>
        <strain evidence="2">CBHHK002</strain>
    </source>
</reference>
<dbReference type="EMBL" id="JARIHO010000009">
    <property type="protein sequence ID" value="KAJ7355733.1"/>
    <property type="molecule type" value="Genomic_DNA"/>
</dbReference>
<proteinExistence type="predicted"/>
<protein>
    <submittedName>
        <fullName evidence="2">Uncharacterized protein</fullName>
    </submittedName>
</protein>
<evidence type="ECO:0000313" key="3">
    <source>
        <dbReference type="Proteomes" id="UP001218218"/>
    </source>
</evidence>
<feature type="region of interest" description="Disordered" evidence="1">
    <location>
        <begin position="20"/>
        <end position="54"/>
    </location>
</feature>
<organism evidence="2 3">
    <name type="scientific">Mycena albidolilacea</name>
    <dbReference type="NCBI Taxonomy" id="1033008"/>
    <lineage>
        <taxon>Eukaryota</taxon>
        <taxon>Fungi</taxon>
        <taxon>Dikarya</taxon>
        <taxon>Basidiomycota</taxon>
        <taxon>Agaricomycotina</taxon>
        <taxon>Agaricomycetes</taxon>
        <taxon>Agaricomycetidae</taxon>
        <taxon>Agaricales</taxon>
        <taxon>Marasmiineae</taxon>
        <taxon>Mycenaceae</taxon>
        <taxon>Mycena</taxon>
    </lineage>
</organism>
<comment type="caution">
    <text evidence="2">The sequence shown here is derived from an EMBL/GenBank/DDBJ whole genome shotgun (WGS) entry which is preliminary data.</text>
</comment>
<sequence>MARVKLSCIKTSGRLLKTSTRIKSRTSRPQWDTAQDRAKSSRSKSLKSHIDARQGLAHQDLSETLLKMPTHAKSSRLKTSVGHCSRPRQVLALQEPQEPHNARQGLAHQDLSGRLLKTAPSPRAARASKATSTRVKVSRVKISSSRLKTSGRLLKTSTRIKSRTSRPQWDTAQDRAKSSRSKSLKSHIDARQGLAHQDLSGTLLKMPTHAKSSRLKTSVGHCLRPRQVLALQEPQELHRRASRSRASRPQWETAQAASSPRASRPQWETAQAASSPRASRPQWETAQDRAKSSHCKSLKSHIDARQGLAHQDLSGTLLKTCQVLTPRARDFSSDLSRTSASRLETLKGRVLFLLYEFVHGSNFNFVSGVTCDALDTKPLNEPIRQLCYASAPYTAQSFDFLKAFENPEFSIVWANFVRSQAIADQVRFLCLRRPREAPPKGCPEIFKISASKTQFSGAQKRNFGQGQ</sequence>
<feature type="region of interest" description="Disordered" evidence="1">
    <location>
        <begin position="118"/>
        <end position="188"/>
    </location>
</feature>
<accession>A0AAD7ADJ2</accession>
<dbReference type="Proteomes" id="UP001218218">
    <property type="component" value="Unassembled WGS sequence"/>
</dbReference>
<dbReference type="AlphaFoldDB" id="A0AAD7ADJ2"/>